<dbReference type="GO" id="GO:0016301">
    <property type="term" value="F:kinase activity"/>
    <property type="evidence" value="ECO:0007669"/>
    <property type="project" value="UniProtKB-KW"/>
</dbReference>
<dbReference type="GO" id="GO:0050897">
    <property type="term" value="F:cobalt ion binding"/>
    <property type="evidence" value="ECO:0007669"/>
    <property type="project" value="TreeGrafter"/>
</dbReference>
<dbReference type="OrthoDB" id="9788704at2"/>
<dbReference type="EMBL" id="CP046457">
    <property type="protein sequence ID" value="QGU00744.1"/>
    <property type="molecule type" value="Genomic_DNA"/>
</dbReference>
<dbReference type="SUPFAM" id="SSF46600">
    <property type="entry name" value="C-terminal UvrC-binding domain of UvrB"/>
    <property type="match status" value="1"/>
</dbReference>
<keyword evidence="3" id="KW-0808">Transferase</keyword>
<feature type="coiled-coil region" evidence="1">
    <location>
        <begin position="130"/>
        <end position="169"/>
    </location>
</feature>
<dbReference type="Proteomes" id="UP000426444">
    <property type="component" value="Chromosome"/>
</dbReference>
<dbReference type="GO" id="GO:0005507">
    <property type="term" value="F:copper ion binding"/>
    <property type="evidence" value="ECO:0007669"/>
    <property type="project" value="TreeGrafter"/>
</dbReference>
<keyword evidence="3" id="KW-0418">Kinase</keyword>
<feature type="domain" description="UVR" evidence="2">
    <location>
        <begin position="134"/>
        <end position="169"/>
    </location>
</feature>
<dbReference type="GO" id="GO:1990170">
    <property type="term" value="P:stress response to cadmium ion"/>
    <property type="evidence" value="ECO:0007669"/>
    <property type="project" value="TreeGrafter"/>
</dbReference>
<dbReference type="PROSITE" id="PS50151">
    <property type="entry name" value="UVR"/>
    <property type="match status" value="1"/>
</dbReference>
<dbReference type="InterPro" id="IPR036876">
    <property type="entry name" value="UVR_dom_sf"/>
</dbReference>
<reference evidence="4" key="1">
    <citation type="journal article" date="2019" name="Microbiology">
        <title>Complete Genome Sequence of an Uncultured Bacterium of the Candidate Phylum Bipolaricaulota.</title>
        <authorList>
            <person name="Kadnikov V.V."/>
            <person name="Mardanov A.V."/>
            <person name="Beletsky A.V."/>
            <person name="Frank Y.A."/>
            <person name="Karnachuk O.V."/>
            <person name="Ravin N.V."/>
        </authorList>
    </citation>
    <scope>NUCLEOTIDE SEQUENCE [LARGE SCALE GENOMIC DNA]</scope>
</reference>
<evidence type="ECO:0000256" key="1">
    <source>
        <dbReference type="SAM" id="Coils"/>
    </source>
</evidence>
<keyword evidence="1" id="KW-0175">Coiled coil</keyword>
<dbReference type="KEGG" id="salq:SYNTR_2150"/>
<dbReference type="Pfam" id="PF02151">
    <property type="entry name" value="UVR"/>
    <property type="match status" value="1"/>
</dbReference>
<dbReference type="AlphaFoldDB" id="A0A6I6DIS1"/>
<dbReference type="GO" id="GO:0046870">
    <property type="term" value="F:cadmium ion binding"/>
    <property type="evidence" value="ECO:0007669"/>
    <property type="project" value="TreeGrafter"/>
</dbReference>
<proteinExistence type="predicted"/>
<dbReference type="GO" id="GO:0008270">
    <property type="term" value="F:zinc ion binding"/>
    <property type="evidence" value="ECO:0007669"/>
    <property type="project" value="TreeGrafter"/>
</dbReference>
<keyword evidence="4" id="KW-1185">Reference proteome</keyword>
<evidence type="ECO:0000259" key="2">
    <source>
        <dbReference type="PROSITE" id="PS50151"/>
    </source>
</evidence>
<dbReference type="GO" id="GO:1990169">
    <property type="term" value="P:stress response to copper ion"/>
    <property type="evidence" value="ECO:0007669"/>
    <property type="project" value="TreeGrafter"/>
</dbReference>
<sequence>MYCEECKKNVATVHLTQMINGEKTENHLCEKCAAKKGGFLFNPDDHQLSVQNLLSGFFGSTHNVSDLKALPNQKNNCDNCNVSLVDIQKHGRLGCSECYSVFEQQLAHTLRRIHGNSKHVGKIPARGGEKVLIQKKIDRLKSNLQKAITNEEYEKAAEIRDSIKDLEKELE</sequence>
<dbReference type="RefSeq" id="WP_156204495.1">
    <property type="nucleotide sequence ID" value="NZ_CP046457.1"/>
</dbReference>
<dbReference type="PIRSF" id="PIRSF015034">
    <property type="entry name" value="YacH"/>
    <property type="match status" value="1"/>
</dbReference>
<evidence type="ECO:0000313" key="3">
    <source>
        <dbReference type="EMBL" id="QGU00744.1"/>
    </source>
</evidence>
<dbReference type="Gene3D" id="4.10.860.10">
    <property type="entry name" value="UVR domain"/>
    <property type="match status" value="1"/>
</dbReference>
<gene>
    <name evidence="3" type="ORF">SYNTR_2150</name>
</gene>
<name>A0A6I6DIS1_9FIRM</name>
<organism evidence="3 4">
    <name type="scientific">Candidatus Syntrophocurvum alkaliphilum</name>
    <dbReference type="NCBI Taxonomy" id="2293317"/>
    <lineage>
        <taxon>Bacteria</taxon>
        <taxon>Bacillati</taxon>
        <taxon>Bacillota</taxon>
        <taxon>Clostridia</taxon>
        <taxon>Eubacteriales</taxon>
        <taxon>Syntrophomonadaceae</taxon>
        <taxon>Candidatus Syntrophocurvum</taxon>
    </lineage>
</organism>
<protein>
    <submittedName>
        <fullName evidence="3">Protein-arginine kinase activator protein McsA</fullName>
    </submittedName>
</protein>
<dbReference type="PANTHER" id="PTHR38430:SF1">
    <property type="entry name" value="PROTEIN-ARGININE KINASE ACTIVATOR PROTEIN"/>
    <property type="match status" value="1"/>
</dbReference>
<evidence type="ECO:0000313" key="4">
    <source>
        <dbReference type="Proteomes" id="UP000426444"/>
    </source>
</evidence>
<dbReference type="PANTHER" id="PTHR38430">
    <property type="entry name" value="PROTEIN-ARGININE KINASE ACTIVATOR PROTEIN"/>
    <property type="match status" value="1"/>
</dbReference>
<accession>A0A6I6DIS1</accession>
<dbReference type="InterPro" id="IPR001943">
    <property type="entry name" value="UVR_dom"/>
</dbReference>
<dbReference type="InterPro" id="IPR025542">
    <property type="entry name" value="YacH"/>
</dbReference>